<comment type="caution">
    <text evidence="2">The sequence shown here is derived from an EMBL/GenBank/DDBJ whole genome shotgun (WGS) entry which is preliminary data.</text>
</comment>
<dbReference type="CDD" id="cd14789">
    <property type="entry name" value="Tiki"/>
    <property type="match status" value="1"/>
</dbReference>
<dbReference type="RefSeq" id="WP_240589511.1">
    <property type="nucleotide sequence ID" value="NZ_JAKUDL010000001.1"/>
</dbReference>
<dbReference type="Proteomes" id="UP001297581">
    <property type="component" value="Unassembled WGS sequence"/>
</dbReference>
<evidence type="ECO:0000256" key="1">
    <source>
        <dbReference type="SAM" id="SignalP"/>
    </source>
</evidence>
<dbReference type="Pfam" id="PF01963">
    <property type="entry name" value="TraB_PrgY_gumN"/>
    <property type="match status" value="1"/>
</dbReference>
<dbReference type="AlphaFoldDB" id="A0AAJ1F944"/>
<accession>A0AAJ1F944</accession>
<feature type="signal peptide" evidence="1">
    <location>
        <begin position="1"/>
        <end position="26"/>
    </location>
</feature>
<dbReference type="InterPro" id="IPR002816">
    <property type="entry name" value="TraB/PrgY/GumN_fam"/>
</dbReference>
<organism evidence="2 3">
    <name type="scientific">Shewanella zhuhaiensis</name>
    <dbReference type="NCBI Taxonomy" id="2919576"/>
    <lineage>
        <taxon>Bacteria</taxon>
        <taxon>Pseudomonadati</taxon>
        <taxon>Pseudomonadota</taxon>
        <taxon>Gammaproteobacteria</taxon>
        <taxon>Alteromonadales</taxon>
        <taxon>Shewanellaceae</taxon>
        <taxon>Shewanella</taxon>
    </lineage>
</organism>
<evidence type="ECO:0000313" key="3">
    <source>
        <dbReference type="Proteomes" id="UP001297581"/>
    </source>
</evidence>
<dbReference type="PANTHER" id="PTHR40590:SF1">
    <property type="entry name" value="CYTOPLASMIC PROTEIN"/>
    <property type="match status" value="1"/>
</dbReference>
<gene>
    <name evidence="2" type="ORF">MJ923_00935</name>
</gene>
<dbReference type="InterPro" id="IPR047111">
    <property type="entry name" value="YbaP-like"/>
</dbReference>
<protein>
    <submittedName>
        <fullName evidence="2">TraB/GumN family protein</fullName>
    </submittedName>
</protein>
<proteinExistence type="predicted"/>
<evidence type="ECO:0000313" key="2">
    <source>
        <dbReference type="EMBL" id="MCH4292865.1"/>
    </source>
</evidence>
<keyword evidence="1" id="KW-0732">Signal</keyword>
<name>A0AAJ1F944_9GAMM</name>
<dbReference type="EMBL" id="JAKUDL010000001">
    <property type="protein sequence ID" value="MCH4292865.1"/>
    <property type="molecule type" value="Genomic_DNA"/>
</dbReference>
<keyword evidence="3" id="KW-1185">Reference proteome</keyword>
<reference evidence="2 3" key="1">
    <citation type="submission" date="2022-02" db="EMBL/GenBank/DDBJ databases">
        <title>The genome sequence of Shewanella sp. 3B26.</title>
        <authorList>
            <person name="Du J."/>
        </authorList>
    </citation>
    <scope>NUCLEOTIDE SEQUENCE [LARGE SCALE GENOMIC DNA]</scope>
    <source>
        <strain evidence="2 3">3B26</strain>
    </source>
</reference>
<feature type="chain" id="PRO_5042509992" evidence="1">
    <location>
        <begin position="27"/>
        <end position="303"/>
    </location>
</feature>
<dbReference type="PANTHER" id="PTHR40590">
    <property type="entry name" value="CYTOPLASMIC PROTEIN-RELATED"/>
    <property type="match status" value="1"/>
</dbReference>
<sequence length="303" mass="32866">MATSSWSWRLAAIALAGLAWMGAAKAAEQDKPPFYEFSHKGKTVYLLGSIHVGSHDFYPLPKAVEQAFNRADALVVEADVGAASGDIQTLLAKYGMASGKPDTQTAAALAGYCAPRQQVCASLSAFAPWLQASQITMVQFAAMGFSPESGVDVTLLERARGSKRILELEGMEYQFNLMASLQPEHQWAMVREAIEAKDSDIRDLVQSWRSGDIDSLAQLMRESMEEGEDLTLLKTLLWDRNQRMADTLMTMLAQPDTPDTLMVVVGAGHLVGEQSLTSILAQRDLVIHSALGHCGANGAVCKF</sequence>